<gene>
    <name evidence="1" type="ORF">MPOCJGCO_4230</name>
</gene>
<keyword evidence="2" id="KW-1185">Reference proteome</keyword>
<reference evidence="1" key="2">
    <citation type="submission" date="2021-08" db="EMBL/GenBank/DDBJ databases">
        <authorList>
            <person name="Tani A."/>
            <person name="Ola A."/>
            <person name="Ogura Y."/>
            <person name="Katsura K."/>
            <person name="Hayashi T."/>
        </authorList>
    </citation>
    <scope>NUCLEOTIDE SEQUENCE</scope>
    <source>
        <strain evidence="1">DSM 23632</strain>
    </source>
</reference>
<protein>
    <recommendedName>
        <fullName evidence="3">Asp/Glu racemase</fullName>
    </recommendedName>
</protein>
<dbReference type="Pfam" id="PF01177">
    <property type="entry name" value="Asp_Glu_race"/>
    <property type="match status" value="1"/>
</dbReference>
<name>A0ABQ4U7H0_9HYPH</name>
<comment type="caution">
    <text evidence="1">The sequence shown here is derived from an EMBL/GenBank/DDBJ whole genome shotgun (WGS) entry which is preliminary data.</text>
</comment>
<evidence type="ECO:0000313" key="1">
    <source>
        <dbReference type="EMBL" id="GJE62100.1"/>
    </source>
</evidence>
<evidence type="ECO:0008006" key="3">
    <source>
        <dbReference type="Google" id="ProtNLM"/>
    </source>
</evidence>
<evidence type="ECO:0000313" key="2">
    <source>
        <dbReference type="Proteomes" id="UP001055057"/>
    </source>
</evidence>
<reference evidence="1" key="1">
    <citation type="journal article" date="2021" name="Front. Microbiol.">
        <title>Comprehensive Comparative Genomics and Phenotyping of Methylobacterium Species.</title>
        <authorList>
            <person name="Alessa O."/>
            <person name="Ogura Y."/>
            <person name="Fujitani Y."/>
            <person name="Takami H."/>
            <person name="Hayashi T."/>
            <person name="Sahin N."/>
            <person name="Tani A."/>
        </authorList>
    </citation>
    <scope>NUCLEOTIDE SEQUENCE</scope>
    <source>
        <strain evidence="1">DSM 23632</strain>
    </source>
</reference>
<organism evidence="1 2">
    <name type="scientific">Methylobacterium trifolii</name>
    <dbReference type="NCBI Taxonomy" id="1003092"/>
    <lineage>
        <taxon>Bacteria</taxon>
        <taxon>Pseudomonadati</taxon>
        <taxon>Pseudomonadota</taxon>
        <taxon>Alphaproteobacteria</taxon>
        <taxon>Hyphomicrobiales</taxon>
        <taxon>Methylobacteriaceae</taxon>
        <taxon>Methylobacterium</taxon>
    </lineage>
</organism>
<proteinExistence type="predicted"/>
<dbReference type="RefSeq" id="WP_238184716.1">
    <property type="nucleotide sequence ID" value="NZ_BPRB01000275.1"/>
</dbReference>
<dbReference type="EMBL" id="BPRB01000275">
    <property type="protein sequence ID" value="GJE62100.1"/>
    <property type="molecule type" value="Genomic_DNA"/>
</dbReference>
<dbReference type="Proteomes" id="UP001055057">
    <property type="component" value="Unassembled WGS sequence"/>
</dbReference>
<dbReference type="InterPro" id="IPR015942">
    <property type="entry name" value="Asp/Glu/hydantoin_racemase"/>
</dbReference>
<accession>A0ABQ4U7H0</accession>
<sequence length="228" mass="23176">MARITCLHTAQSNVAVFDVALAAAALTGVTLHHEVRADLLAAAEREGGLTKQIAQRTAEALRCLCDGADVVLLTCSTLGPVAEIAADDASIPIIRVDAALAAEAVKDGGSVMVLCAVKTTVEPTRRLFEAAAQATGAEVSVCLVPGAWAAFKAGDRDRYLAMVARASDDAMRGGATRVALAQASMAEASNLLPAAQRPLTSPTVCLKAAATAAATVTSALRPDAPSVT</sequence>